<dbReference type="InterPro" id="IPR006311">
    <property type="entry name" value="TAT_signal"/>
</dbReference>
<dbReference type="InterPro" id="IPR030395">
    <property type="entry name" value="GP_PDE_dom"/>
</dbReference>
<feature type="compositionally biased region" description="Acidic residues" evidence="1">
    <location>
        <begin position="333"/>
        <end position="360"/>
    </location>
</feature>
<dbReference type="SUPFAM" id="SSF51695">
    <property type="entry name" value="PLC-like phosphodiesterases"/>
    <property type="match status" value="1"/>
</dbReference>
<dbReference type="Proteomes" id="UP000243250">
    <property type="component" value="Unassembled WGS sequence"/>
</dbReference>
<organism evidence="3 4">
    <name type="scientific">Halogeometricum limi</name>
    <dbReference type="NCBI Taxonomy" id="555875"/>
    <lineage>
        <taxon>Archaea</taxon>
        <taxon>Methanobacteriati</taxon>
        <taxon>Methanobacteriota</taxon>
        <taxon>Stenosarchaea group</taxon>
        <taxon>Halobacteria</taxon>
        <taxon>Halobacteriales</taxon>
        <taxon>Haloferacaceae</taxon>
        <taxon>Halogeometricum</taxon>
    </lineage>
</organism>
<dbReference type="AlphaFoldDB" id="A0A1I6GPV7"/>
<feature type="region of interest" description="Disordered" evidence="1">
    <location>
        <begin position="319"/>
        <end position="360"/>
    </location>
</feature>
<gene>
    <name evidence="3" type="ORF">SAMN04488124_1373</name>
</gene>
<dbReference type="STRING" id="555875.SAMN04488124_1373"/>
<name>A0A1I6GPV7_9EURY</name>
<dbReference type="GO" id="GO:0008081">
    <property type="term" value="F:phosphoric diester hydrolase activity"/>
    <property type="evidence" value="ECO:0007669"/>
    <property type="project" value="InterPro"/>
</dbReference>
<dbReference type="PANTHER" id="PTHR46211:SF14">
    <property type="entry name" value="GLYCEROPHOSPHODIESTER PHOSPHODIESTERASE"/>
    <property type="match status" value="1"/>
</dbReference>
<dbReference type="RefSeq" id="WP_089878312.1">
    <property type="nucleotide sequence ID" value="NZ_FOYS01000002.1"/>
</dbReference>
<dbReference type="Gene3D" id="3.20.20.190">
    <property type="entry name" value="Phosphatidylinositol (PI) phosphodiesterase"/>
    <property type="match status" value="1"/>
</dbReference>
<protein>
    <submittedName>
        <fullName evidence="3">Glycerophosphoryl diester phosphodiesterase</fullName>
    </submittedName>
</protein>
<evidence type="ECO:0000313" key="3">
    <source>
        <dbReference type="EMBL" id="SFR44230.1"/>
    </source>
</evidence>
<dbReference type="GO" id="GO:0006629">
    <property type="term" value="P:lipid metabolic process"/>
    <property type="evidence" value="ECO:0007669"/>
    <property type="project" value="InterPro"/>
</dbReference>
<dbReference type="Pfam" id="PF03009">
    <property type="entry name" value="GDPD"/>
    <property type="match status" value="1"/>
</dbReference>
<dbReference type="EMBL" id="FOYS01000002">
    <property type="protein sequence ID" value="SFR44230.1"/>
    <property type="molecule type" value="Genomic_DNA"/>
</dbReference>
<dbReference type="OrthoDB" id="19020at2157"/>
<keyword evidence="4" id="KW-1185">Reference proteome</keyword>
<reference evidence="4" key="1">
    <citation type="submission" date="2016-10" db="EMBL/GenBank/DDBJ databases">
        <authorList>
            <person name="Varghese N."/>
            <person name="Submissions S."/>
        </authorList>
    </citation>
    <scope>NUCLEOTIDE SEQUENCE [LARGE SCALE GENOMIC DNA]</scope>
    <source>
        <strain evidence="4">CGMCC 1.8711</strain>
    </source>
</reference>
<evidence type="ECO:0000259" key="2">
    <source>
        <dbReference type="PROSITE" id="PS51704"/>
    </source>
</evidence>
<sequence length="360" mass="39145">MSRDTPTVDRRTVLAGTGALVGATALSSVTGAADTDESVTNHQQDEHTDPQIIAHRGFAGAYPENTLGAIGRATWGDGAEMIEIDVIPSADGEVMVVHDPDLSSRDDGTRGLTDLDGYVWEYSADELSEANVLQSGEGIPTLGEVLDLIPDSVTVNIEFKNPDTTDIVTSGRLSEEQLAERTERWRPLAERALEVAAEYDNEILVSSFAEAALAVVRDVDPEVPIAYLFFDSIETGLEITRDYDCEAMHPPYDMIQGSPFYGDVYGPYEGEDVDLVSVAREENRTLNVWTVKTWYEAERLAAAGVDGLIADYPNLLWSADDEMDDGGQTPTETAEETETGTETGTEEETATETTETETED</sequence>
<feature type="domain" description="GP-PDE" evidence="2">
    <location>
        <begin position="50"/>
        <end position="320"/>
    </location>
</feature>
<proteinExistence type="predicted"/>
<dbReference type="PROSITE" id="PS51704">
    <property type="entry name" value="GP_PDE"/>
    <property type="match status" value="1"/>
</dbReference>
<accession>A0A1I6GPV7</accession>
<evidence type="ECO:0000313" key="4">
    <source>
        <dbReference type="Proteomes" id="UP000243250"/>
    </source>
</evidence>
<dbReference type="PROSITE" id="PS51318">
    <property type="entry name" value="TAT"/>
    <property type="match status" value="1"/>
</dbReference>
<dbReference type="InterPro" id="IPR017946">
    <property type="entry name" value="PLC-like_Pdiesterase_TIM-brl"/>
</dbReference>
<evidence type="ECO:0000256" key="1">
    <source>
        <dbReference type="SAM" id="MobiDB-lite"/>
    </source>
</evidence>
<dbReference type="PANTHER" id="PTHR46211">
    <property type="entry name" value="GLYCEROPHOSPHORYL DIESTER PHOSPHODIESTERASE"/>
    <property type="match status" value="1"/>
</dbReference>